<keyword evidence="2" id="KW-1185">Reference proteome</keyword>
<sequence length="192" mass="21114">MNSFAIDLYVWNPDLNDWLLVPARGSGLRWPAFPGISQADLVSSSVGISFRVDETLCLGNERDDFPVELVLHDLSNTLQTDLAGALLARMAENEFISIEVRQGTDDLHVLLSRTNTRALDPGDYLELTARHTGAYYVNFPVEVKLWRAAVRAALGGFADALAASPLPAAAPEHERLARWLLENHGPPRDAPD</sequence>
<gene>
    <name evidence="1" type="ORF">D7X12_19545</name>
</gene>
<dbReference type="AlphaFoldDB" id="A0A3A8NBX1"/>
<comment type="caution">
    <text evidence="1">The sequence shown here is derived from an EMBL/GenBank/DDBJ whole genome shotgun (WGS) entry which is preliminary data.</text>
</comment>
<evidence type="ECO:0000313" key="1">
    <source>
        <dbReference type="EMBL" id="RKH40950.1"/>
    </source>
</evidence>
<dbReference type="Proteomes" id="UP000273405">
    <property type="component" value="Unassembled WGS sequence"/>
</dbReference>
<reference evidence="2" key="1">
    <citation type="submission" date="2018-09" db="EMBL/GenBank/DDBJ databases">
        <authorList>
            <person name="Livingstone P.G."/>
            <person name="Whitworth D.E."/>
        </authorList>
    </citation>
    <scope>NUCLEOTIDE SEQUENCE [LARGE SCALE GENOMIC DNA]</scope>
    <source>
        <strain evidence="2">CA040B</strain>
    </source>
</reference>
<dbReference type="EMBL" id="RAWG01000119">
    <property type="protein sequence ID" value="RKH40950.1"/>
    <property type="molecule type" value="Genomic_DNA"/>
</dbReference>
<evidence type="ECO:0000313" key="2">
    <source>
        <dbReference type="Proteomes" id="UP000273405"/>
    </source>
</evidence>
<protein>
    <submittedName>
        <fullName evidence="1">Uncharacterized protein</fullName>
    </submittedName>
</protein>
<organism evidence="1 2">
    <name type="scientific">Corallococcus sicarius</name>
    <dbReference type="NCBI Taxonomy" id="2316726"/>
    <lineage>
        <taxon>Bacteria</taxon>
        <taxon>Pseudomonadati</taxon>
        <taxon>Myxococcota</taxon>
        <taxon>Myxococcia</taxon>
        <taxon>Myxococcales</taxon>
        <taxon>Cystobacterineae</taxon>
        <taxon>Myxococcaceae</taxon>
        <taxon>Corallococcus</taxon>
    </lineage>
</organism>
<dbReference type="RefSeq" id="WP_120626792.1">
    <property type="nucleotide sequence ID" value="NZ_RAWG01000119.1"/>
</dbReference>
<proteinExistence type="predicted"/>
<name>A0A3A8NBX1_9BACT</name>
<accession>A0A3A8NBX1</accession>